<keyword evidence="1" id="KW-0472">Membrane</keyword>
<dbReference type="OrthoDB" id="1908649at2759"/>
<feature type="transmembrane region" description="Helical" evidence="1">
    <location>
        <begin position="52"/>
        <end position="73"/>
    </location>
</feature>
<evidence type="ECO:0000313" key="2">
    <source>
        <dbReference type="EMBL" id="PIA28678.1"/>
    </source>
</evidence>
<dbReference type="InParanoid" id="A0A2G5CBL3"/>
<keyword evidence="1" id="KW-1133">Transmembrane helix</keyword>
<feature type="transmembrane region" description="Helical" evidence="1">
    <location>
        <begin position="105"/>
        <end position="130"/>
    </location>
</feature>
<dbReference type="AlphaFoldDB" id="A0A2G5CBL3"/>
<protein>
    <recommendedName>
        <fullName evidence="4">Transmembrane protein</fullName>
    </recommendedName>
</protein>
<evidence type="ECO:0008006" key="4">
    <source>
        <dbReference type="Google" id="ProtNLM"/>
    </source>
</evidence>
<feature type="transmembrane region" description="Helical" evidence="1">
    <location>
        <begin position="151"/>
        <end position="176"/>
    </location>
</feature>
<proteinExistence type="predicted"/>
<gene>
    <name evidence="2" type="ORF">AQUCO_06700001v1</name>
</gene>
<reference evidence="2 3" key="1">
    <citation type="submission" date="2017-09" db="EMBL/GenBank/DDBJ databases">
        <title>WGS assembly of Aquilegia coerulea Goldsmith.</title>
        <authorList>
            <person name="Hodges S."/>
            <person name="Kramer E."/>
            <person name="Nordborg M."/>
            <person name="Tomkins J."/>
            <person name="Borevitz J."/>
            <person name="Derieg N."/>
            <person name="Yan J."/>
            <person name="Mihaltcheva S."/>
            <person name="Hayes R.D."/>
            <person name="Rokhsar D."/>
        </authorList>
    </citation>
    <scope>NUCLEOTIDE SEQUENCE [LARGE SCALE GENOMIC DNA]</scope>
    <source>
        <strain evidence="3">cv. Goldsmith</strain>
    </source>
</reference>
<accession>A0A2G5CBL3</accession>
<name>A0A2G5CBL3_AQUCA</name>
<sequence length="329" mass="37424">MSEICQGLWQNISTCSRAPLSKTLVSEEVQLQTRKSILQESLRISKSYPKTFILIALTLVLPLCVAMLTPTAFSLDLELAIGIIVQISGNVHTFGTWTKLVLTQFVFPIVVFVFSLLSTAVVVFSVASLYNSRNVSFITILAAVPRIFRRLFITFLFISVLVILYQVVYFGCMIALSRFLPNLVHNPLLVVIAEIFLSTLFYGIHCYIVVIWHLASVISVLEPVYGFASMKSKELLKGRTWMAIEFGYDYLLLFLFRRNCCWPYWVVLLLGVLVIVTLMGLLFQTVFYYACKSFHHQEIDKHALSQLLGGYLSQYVPLISNIEMQELEI</sequence>
<keyword evidence="1" id="KW-0812">Transmembrane</keyword>
<dbReference type="PANTHER" id="PTHR33133:SF24">
    <property type="entry name" value="OS01G0800300 PROTEIN"/>
    <property type="match status" value="1"/>
</dbReference>
<dbReference type="Proteomes" id="UP000230069">
    <property type="component" value="Unassembled WGS sequence"/>
</dbReference>
<keyword evidence="3" id="KW-1185">Reference proteome</keyword>
<dbReference type="EMBL" id="KZ305084">
    <property type="protein sequence ID" value="PIA28678.1"/>
    <property type="molecule type" value="Genomic_DNA"/>
</dbReference>
<feature type="transmembrane region" description="Helical" evidence="1">
    <location>
        <begin position="188"/>
        <end position="215"/>
    </location>
</feature>
<feature type="transmembrane region" description="Helical" evidence="1">
    <location>
        <begin position="262"/>
        <end position="291"/>
    </location>
</feature>
<evidence type="ECO:0000256" key="1">
    <source>
        <dbReference type="SAM" id="Phobius"/>
    </source>
</evidence>
<organism evidence="2 3">
    <name type="scientific">Aquilegia coerulea</name>
    <name type="common">Rocky mountain columbine</name>
    <dbReference type="NCBI Taxonomy" id="218851"/>
    <lineage>
        <taxon>Eukaryota</taxon>
        <taxon>Viridiplantae</taxon>
        <taxon>Streptophyta</taxon>
        <taxon>Embryophyta</taxon>
        <taxon>Tracheophyta</taxon>
        <taxon>Spermatophyta</taxon>
        <taxon>Magnoliopsida</taxon>
        <taxon>Ranunculales</taxon>
        <taxon>Ranunculaceae</taxon>
        <taxon>Thalictroideae</taxon>
        <taxon>Aquilegia</taxon>
    </lineage>
</organism>
<evidence type="ECO:0000313" key="3">
    <source>
        <dbReference type="Proteomes" id="UP000230069"/>
    </source>
</evidence>
<dbReference type="PANTHER" id="PTHR33133">
    <property type="entry name" value="OS08G0107100 PROTEIN-RELATED"/>
    <property type="match status" value="1"/>
</dbReference>
<dbReference type="STRING" id="218851.A0A2G5CBL3"/>